<dbReference type="SUPFAM" id="SSF54523">
    <property type="entry name" value="Pili subunits"/>
    <property type="match status" value="1"/>
</dbReference>
<evidence type="ECO:0000259" key="12">
    <source>
        <dbReference type="Pfam" id="PF03895"/>
    </source>
</evidence>
<feature type="domain" description="Trimeric autotransporter adhesin YadA-like stalk" evidence="13">
    <location>
        <begin position="386"/>
        <end position="410"/>
    </location>
</feature>
<dbReference type="PANTHER" id="PTHR24023:SF1082">
    <property type="entry name" value="COLLAGEN TRIPLE HELIX REPEAT"/>
    <property type="match status" value="1"/>
</dbReference>
<dbReference type="InterPro" id="IPR050149">
    <property type="entry name" value="Collagen_superfamily"/>
</dbReference>
<feature type="region of interest" description="Disordered" evidence="11">
    <location>
        <begin position="473"/>
        <end position="495"/>
    </location>
</feature>
<keyword evidence="4" id="KW-0813">Transport</keyword>
<keyword evidence="9" id="KW-0472">Membrane</keyword>
<evidence type="ECO:0000256" key="9">
    <source>
        <dbReference type="ARBA" id="ARBA00023136"/>
    </source>
</evidence>
<comment type="subcellular location">
    <subcellularLocation>
        <location evidence="2">Cell outer membrane</location>
    </subcellularLocation>
    <subcellularLocation>
        <location evidence="1">Cell surface</location>
    </subcellularLocation>
</comment>
<dbReference type="GO" id="GO:0031012">
    <property type="term" value="C:extracellular matrix"/>
    <property type="evidence" value="ECO:0007669"/>
    <property type="project" value="TreeGrafter"/>
</dbReference>
<feature type="domain" description="Trimeric autotransporter adhesin YadA-like C-terminal membrane anchor" evidence="12">
    <location>
        <begin position="648"/>
        <end position="708"/>
    </location>
</feature>
<evidence type="ECO:0000256" key="8">
    <source>
        <dbReference type="ARBA" id="ARBA00022927"/>
    </source>
</evidence>
<accession>A0AAW8CLS7</accession>
<feature type="region of interest" description="Disordered" evidence="11">
    <location>
        <begin position="519"/>
        <end position="541"/>
    </location>
</feature>
<dbReference type="InterPro" id="IPR011049">
    <property type="entry name" value="Serralysin-like_metalloprot_C"/>
</dbReference>
<evidence type="ECO:0000256" key="11">
    <source>
        <dbReference type="SAM" id="MobiDB-lite"/>
    </source>
</evidence>
<dbReference type="Pfam" id="PF05662">
    <property type="entry name" value="YadA_stalk"/>
    <property type="match status" value="2"/>
</dbReference>
<name>A0AAW8CLS7_9PAST</name>
<dbReference type="EMBL" id="JASAXT010000009">
    <property type="protein sequence ID" value="MDP8148713.1"/>
    <property type="molecule type" value="Genomic_DNA"/>
</dbReference>
<dbReference type="Gene3D" id="2.150.10.10">
    <property type="entry name" value="Serralysin-like metalloprotease, C-terminal"/>
    <property type="match status" value="2"/>
</dbReference>
<feature type="domain" description="Trimeric autotransporter adhesin YadA-like stalk" evidence="13">
    <location>
        <begin position="604"/>
        <end position="639"/>
    </location>
</feature>
<dbReference type="GO" id="GO:0005615">
    <property type="term" value="C:extracellular space"/>
    <property type="evidence" value="ECO:0007669"/>
    <property type="project" value="TreeGrafter"/>
</dbReference>
<evidence type="ECO:0000256" key="4">
    <source>
        <dbReference type="ARBA" id="ARBA00022448"/>
    </source>
</evidence>
<evidence type="ECO:0000313" key="14">
    <source>
        <dbReference type="EMBL" id="MDP8148713.1"/>
    </source>
</evidence>
<feature type="non-terminal residue" evidence="14">
    <location>
        <position position="1"/>
    </location>
</feature>
<proteinExistence type="inferred from homology"/>
<evidence type="ECO:0000256" key="1">
    <source>
        <dbReference type="ARBA" id="ARBA00004241"/>
    </source>
</evidence>
<evidence type="ECO:0000256" key="10">
    <source>
        <dbReference type="ARBA" id="ARBA00023237"/>
    </source>
</evidence>
<evidence type="ECO:0000256" key="3">
    <source>
        <dbReference type="ARBA" id="ARBA00005848"/>
    </source>
</evidence>
<sequence length="708" mass="72191">GKNGVGIDGKDGITVKGKDGKNGVTIKGEDGVNGTNGVIGLNGHDGIDGKPAKDVSADIKVVNGKAGVNGKDGESLTRVIYQDETGTTHTVATLDDGLVFAGNTPNKVMKALNDTLVIEGQKGTDPAKHLTKDAEFAADNIFVDTTDGKLEIKLAKKLQGVEGIGIAGKDGLSIAGKDGANGLNGKDGENAVAINGKDGISIKGKDGKDGISIKGADGIAVNGKDGKNGVTIKGEDGVNGTNGVIGLNGHDGIDGKPAKDVSADIKVVNGKAGVNGKDGESLTRVIYQDETGTTHTVATLDDGFILATDNGKQAVKLNDTLNIKGGVTETAKLSDNNIGVVNNGTDGLAVKLAKDLTGLDSIVFGAAKGNDVVSISNEGINAGGKRITNIGDATQDTDAVNYKQLKALNNGKGIDVAAWQKQILPTISFLSDGKAAGDFELGELAFDFGDGLKVEKQTKDGKQVAHITLDKDTLKNDPNFKGKDGVNGKDGKDGKSAYEIWKGQAGNQSKSEQDFILAQKGPKGDKGEPGTGTGTGSGSVVNPEKIEIQNTTINNKGVTVNKGANINVNNGSEISINKGGNLHLQEGSKVTVEKNVDINMGGNQIHNIAAGTKPTDAVNVAQLNKGLEDVRKGASSGTSSAMAAASLPQAYKPGHSMVSLAGASYDKAASFAVGVSSISDNGKWIIKGNLNANTEGKVGVGIGAGYQW</sequence>
<dbReference type="GO" id="GO:0009279">
    <property type="term" value="C:cell outer membrane"/>
    <property type="evidence" value="ECO:0007669"/>
    <property type="project" value="UniProtKB-SubCell"/>
</dbReference>
<dbReference type="AlphaFoldDB" id="A0AAW8CLS7"/>
<keyword evidence="6" id="KW-0812">Transmembrane</keyword>
<evidence type="ECO:0000259" key="13">
    <source>
        <dbReference type="Pfam" id="PF05662"/>
    </source>
</evidence>
<dbReference type="Gene3D" id="3.30.1300.30">
    <property type="entry name" value="GSPII I/J protein-like"/>
    <property type="match status" value="1"/>
</dbReference>
<keyword evidence="5" id="KW-1134">Transmembrane beta strand</keyword>
<dbReference type="Pfam" id="PF03895">
    <property type="entry name" value="YadA_anchor"/>
    <property type="match status" value="1"/>
</dbReference>
<keyword evidence="15" id="KW-1185">Reference proteome</keyword>
<keyword evidence="8" id="KW-0653">Protein transport</keyword>
<dbReference type="InterPro" id="IPR008635">
    <property type="entry name" value="Coiled_stalk_dom"/>
</dbReference>
<evidence type="ECO:0000313" key="15">
    <source>
        <dbReference type="Proteomes" id="UP001226020"/>
    </source>
</evidence>
<dbReference type="Proteomes" id="UP001226020">
    <property type="component" value="Unassembled WGS sequence"/>
</dbReference>
<keyword evidence="7" id="KW-0732">Signal</keyword>
<comment type="similarity">
    <text evidence="3">Belongs to the autotransporter-2 (AT-2) (TC 1.B.40) family.</text>
</comment>
<dbReference type="GO" id="GO:0015031">
    <property type="term" value="P:protein transport"/>
    <property type="evidence" value="ECO:0007669"/>
    <property type="project" value="UniProtKB-KW"/>
</dbReference>
<comment type="caution">
    <text evidence="14">The sequence shown here is derived from an EMBL/GenBank/DDBJ whole genome shotgun (WGS) entry which is preliminary data.</text>
</comment>
<protein>
    <submittedName>
        <fullName evidence="14">YadA-like family protein</fullName>
    </submittedName>
</protein>
<dbReference type="SUPFAM" id="SSF101967">
    <property type="entry name" value="Adhesin YadA, collagen-binding domain"/>
    <property type="match status" value="2"/>
</dbReference>
<evidence type="ECO:0000256" key="7">
    <source>
        <dbReference type="ARBA" id="ARBA00022729"/>
    </source>
</evidence>
<dbReference type="GO" id="GO:0009986">
    <property type="term" value="C:cell surface"/>
    <property type="evidence" value="ECO:0007669"/>
    <property type="project" value="UniProtKB-SubCell"/>
</dbReference>
<dbReference type="InterPro" id="IPR005594">
    <property type="entry name" value="YadA_C"/>
</dbReference>
<gene>
    <name evidence="14" type="ORF">QJU57_06450</name>
</gene>
<evidence type="ECO:0000256" key="5">
    <source>
        <dbReference type="ARBA" id="ARBA00022452"/>
    </source>
</evidence>
<evidence type="ECO:0000256" key="6">
    <source>
        <dbReference type="ARBA" id="ARBA00022692"/>
    </source>
</evidence>
<organism evidence="14 15">
    <name type="scientific">Phocoenobacter atlanticus subsp. atlanticus</name>
    <dbReference type="NCBI Taxonomy" id="3061285"/>
    <lineage>
        <taxon>Bacteria</taxon>
        <taxon>Pseudomonadati</taxon>
        <taxon>Pseudomonadota</taxon>
        <taxon>Gammaproteobacteria</taxon>
        <taxon>Pasteurellales</taxon>
        <taxon>Pasteurellaceae</taxon>
        <taxon>Phocoenobacter</taxon>
        <taxon>Phocoenobacter atlanticus</taxon>
    </lineage>
</organism>
<reference evidence="14 15" key="1">
    <citation type="journal article" date="2023" name="Front. Microbiol.">
        <title>Phylogeography and host specificity of Pasteurellaceae pathogenic to sea-farmed fish in the north-east Atlantic.</title>
        <authorList>
            <person name="Gulla S."/>
            <person name="Colquhoun D.J."/>
            <person name="Olsen A.B."/>
            <person name="Spilsberg B."/>
            <person name="Lagesen K."/>
            <person name="Aakesson C.P."/>
            <person name="Strom S."/>
            <person name="Manji F."/>
            <person name="Birkbeck T.H."/>
            <person name="Nilsen H.K."/>
        </authorList>
    </citation>
    <scope>NUCLEOTIDE SEQUENCE [LARGE SCALE GENOMIC DNA]</scope>
    <source>
        <strain evidence="14 15">NVIB3131</strain>
    </source>
</reference>
<keyword evidence="10" id="KW-0998">Cell outer membrane</keyword>
<dbReference type="InterPro" id="IPR045584">
    <property type="entry name" value="Pilin-like"/>
</dbReference>
<evidence type="ECO:0000256" key="2">
    <source>
        <dbReference type="ARBA" id="ARBA00004442"/>
    </source>
</evidence>
<dbReference type="PANTHER" id="PTHR24023">
    <property type="entry name" value="COLLAGEN ALPHA"/>
    <property type="match status" value="1"/>
</dbReference>